<sequence length="198" mass="21568">MLTSDVVSIFRKEIDLAKGSGLSDVSLDSLTKLVDMIEEESHRTPENVEYAQARIEQFKSSLVDWQNDNQRDHESRLEMLRATIATSHLAIKSALLINGGAAVAFLAFLGTAWTRFSGAMVKGLLASSLEHFVIGVMFTGVGAGVAYFCQAAFGGDLGKHSEKIGELLRWVAAFLVLGSFWKFYEGCQLALQAFINGG</sequence>
<gene>
    <name evidence="2" type="ORF">MOQ58_10460</name>
</gene>
<feature type="transmembrane region" description="Helical" evidence="1">
    <location>
        <begin position="89"/>
        <end position="112"/>
    </location>
</feature>
<proteinExistence type="predicted"/>
<feature type="transmembrane region" description="Helical" evidence="1">
    <location>
        <begin position="132"/>
        <end position="155"/>
    </location>
</feature>
<keyword evidence="3" id="KW-1185">Reference proteome</keyword>
<dbReference type="RefSeq" id="WP_280163485.1">
    <property type="nucleotide sequence ID" value="NZ_CP093428.1"/>
</dbReference>
<feature type="transmembrane region" description="Helical" evidence="1">
    <location>
        <begin position="167"/>
        <end position="184"/>
    </location>
</feature>
<name>A0ABY8N2X4_9PSED</name>
<dbReference type="Proteomes" id="UP001243713">
    <property type="component" value="Chromosome"/>
</dbReference>
<keyword evidence="1" id="KW-0812">Transmembrane</keyword>
<keyword evidence="1" id="KW-0472">Membrane</keyword>
<keyword evidence="1" id="KW-1133">Transmembrane helix</keyword>
<protein>
    <submittedName>
        <fullName evidence="2">Uncharacterized protein</fullName>
    </submittedName>
</protein>
<organism evidence="2 3">
    <name type="scientific">Pseudomonas migulae</name>
    <dbReference type="NCBI Taxonomy" id="78543"/>
    <lineage>
        <taxon>Bacteria</taxon>
        <taxon>Pseudomonadati</taxon>
        <taxon>Pseudomonadota</taxon>
        <taxon>Gammaproteobacteria</taxon>
        <taxon>Pseudomonadales</taxon>
        <taxon>Pseudomonadaceae</taxon>
        <taxon>Pseudomonas</taxon>
    </lineage>
</organism>
<reference evidence="2 3" key="1">
    <citation type="submission" date="2022-03" db="EMBL/GenBank/DDBJ databases">
        <title>Plant growth promoting endophytes with ACC deaminase activity.</title>
        <authorList>
            <person name="Charles T."/>
            <person name="Van Dyk A."/>
            <person name="Cheng J."/>
            <person name="Heil J."/>
        </authorList>
    </citation>
    <scope>NUCLEOTIDE SEQUENCE [LARGE SCALE GENOMIC DNA]</scope>
    <source>
        <strain evidence="2 3">8R6</strain>
    </source>
</reference>
<evidence type="ECO:0000256" key="1">
    <source>
        <dbReference type="SAM" id="Phobius"/>
    </source>
</evidence>
<accession>A0ABY8N2X4</accession>
<evidence type="ECO:0000313" key="3">
    <source>
        <dbReference type="Proteomes" id="UP001243713"/>
    </source>
</evidence>
<evidence type="ECO:0000313" key="2">
    <source>
        <dbReference type="EMBL" id="WGK92577.1"/>
    </source>
</evidence>
<dbReference type="EMBL" id="CP093428">
    <property type="protein sequence ID" value="WGK92577.1"/>
    <property type="molecule type" value="Genomic_DNA"/>
</dbReference>